<evidence type="ECO:0000256" key="7">
    <source>
        <dbReference type="ARBA" id="ARBA00023163"/>
    </source>
</evidence>
<dbReference type="Proteomes" id="UP001222027">
    <property type="component" value="Unassembled WGS sequence"/>
</dbReference>
<dbReference type="InterPro" id="IPR004333">
    <property type="entry name" value="SBP_dom"/>
</dbReference>
<protein>
    <recommendedName>
        <fullName evidence="11">SBP-type domain-containing protein</fullName>
    </recommendedName>
</protein>
<dbReference type="InterPro" id="IPR044817">
    <property type="entry name" value="SBP-like"/>
</dbReference>
<evidence type="ECO:0000256" key="3">
    <source>
        <dbReference type="ARBA" id="ARBA00022771"/>
    </source>
</evidence>
<dbReference type="InterPro" id="IPR036893">
    <property type="entry name" value="SBP_sf"/>
</dbReference>
<dbReference type="FunFam" id="4.10.1100.10:FF:000001">
    <property type="entry name" value="Squamosa promoter-binding-like protein 14"/>
    <property type="match status" value="1"/>
</dbReference>
<feature type="domain" description="SBP-type" evidence="11">
    <location>
        <begin position="209"/>
        <end position="286"/>
    </location>
</feature>
<evidence type="ECO:0000256" key="6">
    <source>
        <dbReference type="ARBA" id="ARBA00023125"/>
    </source>
</evidence>
<feature type="region of interest" description="Disordered" evidence="10">
    <location>
        <begin position="94"/>
        <end position="140"/>
    </location>
</feature>
<dbReference type="PANTHER" id="PTHR31251:SF74">
    <property type="entry name" value="SQUAMOSA PROMOTER-BINDING-LIKE PROTEIN 2"/>
    <property type="match status" value="1"/>
</dbReference>
<organism evidence="12 13">
    <name type="scientific">Ensete ventricosum</name>
    <name type="common">Abyssinian banana</name>
    <name type="synonym">Musa ensete</name>
    <dbReference type="NCBI Taxonomy" id="4639"/>
    <lineage>
        <taxon>Eukaryota</taxon>
        <taxon>Viridiplantae</taxon>
        <taxon>Streptophyta</taxon>
        <taxon>Embryophyta</taxon>
        <taxon>Tracheophyta</taxon>
        <taxon>Spermatophyta</taxon>
        <taxon>Magnoliopsida</taxon>
        <taxon>Liliopsida</taxon>
        <taxon>Zingiberales</taxon>
        <taxon>Musaceae</taxon>
        <taxon>Ensete</taxon>
    </lineage>
</organism>
<comment type="caution">
    <text evidence="12">The sequence shown here is derived from an EMBL/GenBank/DDBJ whole genome shotgun (WGS) entry which is preliminary data.</text>
</comment>
<dbReference type="Pfam" id="PF03110">
    <property type="entry name" value="SBP"/>
    <property type="match status" value="1"/>
</dbReference>
<keyword evidence="2" id="KW-0479">Metal-binding</keyword>
<dbReference type="Gene3D" id="4.10.1100.10">
    <property type="entry name" value="Transcription factor, SBP-box domain"/>
    <property type="match status" value="1"/>
</dbReference>
<evidence type="ECO:0000259" key="11">
    <source>
        <dbReference type="PROSITE" id="PS51141"/>
    </source>
</evidence>
<evidence type="ECO:0000256" key="8">
    <source>
        <dbReference type="ARBA" id="ARBA00023242"/>
    </source>
</evidence>
<keyword evidence="13" id="KW-1185">Reference proteome</keyword>
<keyword evidence="5" id="KW-0805">Transcription regulation</keyword>
<dbReference type="GO" id="GO:0003677">
    <property type="term" value="F:DNA binding"/>
    <property type="evidence" value="ECO:0007669"/>
    <property type="project" value="UniProtKB-KW"/>
</dbReference>
<keyword evidence="4" id="KW-0862">Zinc</keyword>
<keyword evidence="7" id="KW-0804">Transcription</keyword>
<comment type="subcellular location">
    <subcellularLocation>
        <location evidence="1">Nucleus</location>
    </subcellularLocation>
</comment>
<dbReference type="AlphaFoldDB" id="A0AAV8PZ15"/>
<sequence>MQTSLLNIKSEFPCFCGSQIQDRSPPTAAEVEARSMGTQKNYANSLCFLKPVPASIIQRMRSLMMDWNANASLLWDWDNHAPFGGNCKLSGGGGGASSGSELGNGSSSKSTISASFDSSSKAGKEPEYVANPRNQDKNRFLQESDCPPVAALAAGLEESQIGLKLGKRTYFEDVSAESNAKNPFSSLDSASAATALAKKSRVTHQSAQSIFCQVEGCNVDLSGAKDYHRKHRVCVTHSKCPKVTVAGQDRRFCQQCSRFHELSEFDQKKRSCRRRLSDHNARRRKPRPNLITFNSTAFSSSFYDDRHHMNLLWNKTLFGHMRSMASTTIEGSQNDKLTQMRGPWVKSTKELGIEEQLPLPNTQLSNGFFTLYHDVDKLLPLKGTAAEVLNQGSEASAGASNFDGAPDLRRALSLLSTNAWGSPDPGQPLSIVEFLDTNHHSTAVPMMPTMNSSGGSAAKQGHSLRSQSDPLMLRSWMTDFGCCD</sequence>
<keyword evidence="3 9" id="KW-0863">Zinc-finger</keyword>
<evidence type="ECO:0000313" key="12">
    <source>
        <dbReference type="EMBL" id="KAJ8460362.1"/>
    </source>
</evidence>
<dbReference type="GO" id="GO:0008270">
    <property type="term" value="F:zinc ion binding"/>
    <property type="evidence" value="ECO:0007669"/>
    <property type="project" value="UniProtKB-KW"/>
</dbReference>
<feature type="compositionally biased region" description="Polar residues" evidence="10">
    <location>
        <begin position="111"/>
        <end position="121"/>
    </location>
</feature>
<dbReference type="PROSITE" id="PS51141">
    <property type="entry name" value="ZF_SBP"/>
    <property type="match status" value="1"/>
</dbReference>
<evidence type="ECO:0000256" key="9">
    <source>
        <dbReference type="PROSITE-ProRule" id="PRU00470"/>
    </source>
</evidence>
<keyword evidence="6" id="KW-0238">DNA-binding</keyword>
<dbReference type="PANTHER" id="PTHR31251">
    <property type="entry name" value="SQUAMOSA PROMOTER-BINDING-LIKE PROTEIN 4"/>
    <property type="match status" value="1"/>
</dbReference>
<name>A0AAV8PZ15_ENSVE</name>
<dbReference type="GO" id="GO:0005634">
    <property type="term" value="C:nucleus"/>
    <property type="evidence" value="ECO:0007669"/>
    <property type="project" value="UniProtKB-SubCell"/>
</dbReference>
<evidence type="ECO:0000256" key="5">
    <source>
        <dbReference type="ARBA" id="ARBA00023015"/>
    </source>
</evidence>
<keyword evidence="8" id="KW-0539">Nucleus</keyword>
<proteinExistence type="predicted"/>
<evidence type="ECO:0000256" key="1">
    <source>
        <dbReference type="ARBA" id="ARBA00004123"/>
    </source>
</evidence>
<dbReference type="EMBL" id="JAQQAF010000009">
    <property type="protein sequence ID" value="KAJ8460362.1"/>
    <property type="molecule type" value="Genomic_DNA"/>
</dbReference>
<gene>
    <name evidence="12" type="ORF">OPV22_033288</name>
</gene>
<feature type="compositionally biased region" description="Low complexity" evidence="10">
    <location>
        <begin position="98"/>
        <end position="110"/>
    </location>
</feature>
<dbReference type="SUPFAM" id="SSF103612">
    <property type="entry name" value="SBT domain"/>
    <property type="match status" value="1"/>
</dbReference>
<accession>A0AAV8PZ15</accession>
<evidence type="ECO:0000256" key="2">
    <source>
        <dbReference type="ARBA" id="ARBA00022723"/>
    </source>
</evidence>
<evidence type="ECO:0000313" key="13">
    <source>
        <dbReference type="Proteomes" id="UP001222027"/>
    </source>
</evidence>
<evidence type="ECO:0000256" key="10">
    <source>
        <dbReference type="SAM" id="MobiDB-lite"/>
    </source>
</evidence>
<evidence type="ECO:0000256" key="4">
    <source>
        <dbReference type="ARBA" id="ARBA00022833"/>
    </source>
</evidence>
<reference evidence="12 13" key="1">
    <citation type="submission" date="2022-12" db="EMBL/GenBank/DDBJ databases">
        <title>Chromosome-scale assembly of the Ensete ventricosum genome.</title>
        <authorList>
            <person name="Dussert Y."/>
            <person name="Stocks J."/>
            <person name="Wendawek A."/>
            <person name="Woldeyes F."/>
            <person name="Nichols R.A."/>
            <person name="Borrell J.S."/>
        </authorList>
    </citation>
    <scope>NUCLEOTIDE SEQUENCE [LARGE SCALE GENOMIC DNA]</scope>
    <source>
        <strain evidence="13">cv. Maze</strain>
        <tissue evidence="12">Seeds</tissue>
    </source>
</reference>